<keyword evidence="13" id="KW-0326">Glycosidase</keyword>
<dbReference type="GO" id="GO:0006284">
    <property type="term" value="P:base-excision repair"/>
    <property type="evidence" value="ECO:0007669"/>
    <property type="project" value="InterPro"/>
</dbReference>
<dbReference type="SUPFAM" id="SSF48150">
    <property type="entry name" value="DNA-glycosylase"/>
    <property type="match status" value="1"/>
</dbReference>
<dbReference type="Pfam" id="PF00730">
    <property type="entry name" value="HhH-GPD"/>
    <property type="match status" value="1"/>
</dbReference>
<dbReference type="EMBL" id="VFOW01000001">
    <property type="protein sequence ID" value="TQL77684.1"/>
    <property type="molecule type" value="Genomic_DNA"/>
</dbReference>
<dbReference type="AlphaFoldDB" id="A0A543AYN8"/>
<comment type="cofactor">
    <cofactor evidence="2">
        <name>[4Fe-4S] cluster</name>
        <dbReference type="ChEBI" id="CHEBI:49883"/>
    </cofactor>
</comment>
<evidence type="ECO:0000256" key="1">
    <source>
        <dbReference type="ARBA" id="ARBA00000843"/>
    </source>
</evidence>
<comment type="similarity">
    <text evidence="3">Belongs to the Nth/MutY family.</text>
</comment>
<dbReference type="Pfam" id="PF00633">
    <property type="entry name" value="HHH"/>
    <property type="match status" value="1"/>
</dbReference>
<keyword evidence="16" id="KW-1185">Reference proteome</keyword>
<evidence type="ECO:0000256" key="4">
    <source>
        <dbReference type="ARBA" id="ARBA00012045"/>
    </source>
</evidence>
<evidence type="ECO:0000256" key="9">
    <source>
        <dbReference type="ARBA" id="ARBA00022801"/>
    </source>
</evidence>
<evidence type="ECO:0000256" key="10">
    <source>
        <dbReference type="ARBA" id="ARBA00023004"/>
    </source>
</evidence>
<dbReference type="Gene3D" id="1.10.1670.10">
    <property type="entry name" value="Helix-hairpin-Helix base-excision DNA repair enzymes (C-terminal)"/>
    <property type="match status" value="1"/>
</dbReference>
<dbReference type="GO" id="GO:0000701">
    <property type="term" value="F:purine-specific mismatch base pair DNA N-glycosylase activity"/>
    <property type="evidence" value="ECO:0007669"/>
    <property type="project" value="UniProtKB-EC"/>
</dbReference>
<keyword evidence="11" id="KW-0411">Iron-sulfur</keyword>
<evidence type="ECO:0000256" key="8">
    <source>
        <dbReference type="ARBA" id="ARBA00022763"/>
    </source>
</evidence>
<dbReference type="GO" id="GO:0034039">
    <property type="term" value="F:8-oxo-7,8-dihydroguanine DNA N-glycosylase activity"/>
    <property type="evidence" value="ECO:0007669"/>
    <property type="project" value="TreeGrafter"/>
</dbReference>
<dbReference type="InParanoid" id="A0A543AYN8"/>
<dbReference type="SMART" id="SM00478">
    <property type="entry name" value="ENDO3c"/>
    <property type="match status" value="1"/>
</dbReference>
<comment type="catalytic activity">
    <reaction evidence="1">
        <text>Hydrolyzes free adenine bases from 7,8-dihydro-8-oxoguanine:adenine mismatched double-stranded DNA, leaving an apurinic site.</text>
        <dbReference type="EC" id="3.2.2.31"/>
    </reaction>
</comment>
<dbReference type="InterPro" id="IPR023170">
    <property type="entry name" value="HhH_base_excis_C"/>
</dbReference>
<dbReference type="InterPro" id="IPR044298">
    <property type="entry name" value="MIG/MutY"/>
</dbReference>
<evidence type="ECO:0000256" key="3">
    <source>
        <dbReference type="ARBA" id="ARBA00008343"/>
    </source>
</evidence>
<dbReference type="Pfam" id="PF10576">
    <property type="entry name" value="EndIII_4Fe-2S"/>
    <property type="match status" value="1"/>
</dbReference>
<keyword evidence="12" id="KW-0234">DNA repair</keyword>
<dbReference type="GO" id="GO:0046872">
    <property type="term" value="F:metal ion binding"/>
    <property type="evidence" value="ECO:0007669"/>
    <property type="project" value="UniProtKB-KW"/>
</dbReference>
<dbReference type="GO" id="GO:0006298">
    <property type="term" value="P:mismatch repair"/>
    <property type="evidence" value="ECO:0007669"/>
    <property type="project" value="TreeGrafter"/>
</dbReference>
<keyword evidence="7" id="KW-0479">Metal-binding</keyword>
<organism evidence="15 16">
    <name type="scientific">Stackebrandtia endophytica</name>
    <dbReference type="NCBI Taxonomy" id="1496996"/>
    <lineage>
        <taxon>Bacteria</taxon>
        <taxon>Bacillati</taxon>
        <taxon>Actinomycetota</taxon>
        <taxon>Actinomycetes</taxon>
        <taxon>Glycomycetales</taxon>
        <taxon>Glycomycetaceae</taxon>
        <taxon>Stackebrandtia</taxon>
    </lineage>
</organism>
<evidence type="ECO:0000256" key="11">
    <source>
        <dbReference type="ARBA" id="ARBA00023014"/>
    </source>
</evidence>
<dbReference type="GO" id="GO:0051539">
    <property type="term" value="F:4 iron, 4 sulfur cluster binding"/>
    <property type="evidence" value="ECO:0007669"/>
    <property type="project" value="UniProtKB-KW"/>
</dbReference>
<evidence type="ECO:0000256" key="13">
    <source>
        <dbReference type="ARBA" id="ARBA00023295"/>
    </source>
</evidence>
<dbReference type="PANTHER" id="PTHR42944">
    <property type="entry name" value="ADENINE DNA GLYCOSYLASE"/>
    <property type="match status" value="1"/>
</dbReference>
<evidence type="ECO:0000256" key="2">
    <source>
        <dbReference type="ARBA" id="ARBA00001966"/>
    </source>
</evidence>
<keyword evidence="8" id="KW-0227">DNA damage</keyword>
<name>A0A543AYN8_9ACTN</name>
<accession>A0A543AYN8</accession>
<evidence type="ECO:0000313" key="16">
    <source>
        <dbReference type="Proteomes" id="UP000317043"/>
    </source>
</evidence>
<dbReference type="GO" id="GO:0035485">
    <property type="term" value="F:adenine/guanine mispair binding"/>
    <property type="evidence" value="ECO:0007669"/>
    <property type="project" value="TreeGrafter"/>
</dbReference>
<dbReference type="CDD" id="cd00056">
    <property type="entry name" value="ENDO3c"/>
    <property type="match status" value="1"/>
</dbReference>
<dbReference type="FunFam" id="1.10.340.30:FF:000003">
    <property type="entry name" value="A/G-specific adenine glycosylase"/>
    <property type="match status" value="1"/>
</dbReference>
<dbReference type="InterPro" id="IPR003651">
    <property type="entry name" value="Endonuclease3_FeS-loop_motif"/>
</dbReference>
<dbReference type="FunCoup" id="A0A543AYN8">
    <property type="interactions" value="79"/>
</dbReference>
<evidence type="ECO:0000256" key="7">
    <source>
        <dbReference type="ARBA" id="ARBA00022723"/>
    </source>
</evidence>
<dbReference type="Proteomes" id="UP000317043">
    <property type="component" value="Unassembled WGS sequence"/>
</dbReference>
<keyword evidence="9" id="KW-0378">Hydrolase</keyword>
<keyword evidence="10" id="KW-0408">Iron</keyword>
<gene>
    <name evidence="15" type="ORF">FB566_3246</name>
</gene>
<dbReference type="InterPro" id="IPR000445">
    <property type="entry name" value="HhH_motif"/>
</dbReference>
<dbReference type="EC" id="3.2.2.31" evidence="4"/>
<evidence type="ECO:0000256" key="12">
    <source>
        <dbReference type="ARBA" id="ARBA00023204"/>
    </source>
</evidence>
<proteinExistence type="inferred from homology"/>
<dbReference type="SMART" id="SM00525">
    <property type="entry name" value="FES"/>
    <property type="match status" value="1"/>
</dbReference>
<comment type="caution">
    <text evidence="15">The sequence shown here is derived from an EMBL/GenBank/DDBJ whole genome shotgun (WGS) entry which is preliminary data.</text>
</comment>
<reference evidence="15 16" key="1">
    <citation type="submission" date="2019-06" db="EMBL/GenBank/DDBJ databases">
        <title>Sequencing the genomes of 1000 actinobacteria strains.</title>
        <authorList>
            <person name="Klenk H.-P."/>
        </authorList>
    </citation>
    <scope>NUCLEOTIDE SEQUENCE [LARGE SCALE GENOMIC DNA]</scope>
    <source>
        <strain evidence="15 16">DSM 45928</strain>
    </source>
</reference>
<keyword evidence="6" id="KW-0004">4Fe-4S</keyword>
<dbReference type="PANTHER" id="PTHR42944:SF1">
    <property type="entry name" value="ADENINE DNA GLYCOSYLASE"/>
    <property type="match status" value="1"/>
</dbReference>
<dbReference type="GO" id="GO:0032357">
    <property type="term" value="F:oxidized purine DNA binding"/>
    <property type="evidence" value="ECO:0007669"/>
    <property type="project" value="TreeGrafter"/>
</dbReference>
<evidence type="ECO:0000256" key="6">
    <source>
        <dbReference type="ARBA" id="ARBA00022485"/>
    </source>
</evidence>
<sequence>MAWVVSLRAVRSASGARGAIRILSLEESPVGAARLAARMGRAAQWRAMDDWLTSRLLDWFEESKRDLPWRAEGTTAWGVLVSEVMSQQTPVARVAPIWQEWLGRWPDPASFAAATQADVLRAWGRLGYPRRALRLHECAAAVVERHGGEVPADITDLEALPGIGTYTAAAVAVFHYRRRHAVVDTNVRRVVARFVAGEPDAGTATTAADLRAAAALLPPDPTVAAEHSIALMELGAMICTARKPDCAVCPLRERCRFKESGAVLPEGPSRKRQRYHGTTRYVRGQIMAVLRESSGPVPRVVIDGVWHEAPRREAALSGLISDGLVEALPNNHFTLPT</sequence>
<dbReference type="InterPro" id="IPR003265">
    <property type="entry name" value="HhH-GPD_domain"/>
</dbReference>
<dbReference type="Gene3D" id="1.10.340.30">
    <property type="entry name" value="Hypothetical protein, domain 2"/>
    <property type="match status" value="1"/>
</dbReference>
<evidence type="ECO:0000313" key="15">
    <source>
        <dbReference type="EMBL" id="TQL77684.1"/>
    </source>
</evidence>
<evidence type="ECO:0000259" key="14">
    <source>
        <dbReference type="SMART" id="SM00478"/>
    </source>
</evidence>
<dbReference type="InterPro" id="IPR011257">
    <property type="entry name" value="DNA_glycosylase"/>
</dbReference>
<feature type="domain" description="HhH-GPD" evidence="14">
    <location>
        <begin position="85"/>
        <end position="237"/>
    </location>
</feature>
<protein>
    <recommendedName>
        <fullName evidence="5">Adenine DNA glycosylase</fullName>
        <ecNumber evidence="4">3.2.2.31</ecNumber>
    </recommendedName>
</protein>
<evidence type="ECO:0000256" key="5">
    <source>
        <dbReference type="ARBA" id="ARBA00022023"/>
    </source>
</evidence>